<dbReference type="CDD" id="cd16936">
    <property type="entry name" value="HATPase_RsbW-like"/>
    <property type="match status" value="1"/>
</dbReference>
<keyword evidence="2" id="KW-0597">Phosphoprotein</keyword>
<organism evidence="4 5">
    <name type="scientific">Pseudomonas abyssi</name>
    <dbReference type="NCBI Taxonomy" id="170540"/>
    <lineage>
        <taxon>Bacteria</taxon>
        <taxon>Pseudomonadati</taxon>
        <taxon>Pseudomonadota</taxon>
        <taxon>Gammaproteobacteria</taxon>
        <taxon>Pseudomonadales</taxon>
        <taxon>Pseudomonadaceae</taxon>
        <taxon>Pseudomonas</taxon>
    </lineage>
</organism>
<evidence type="ECO:0000313" key="5">
    <source>
        <dbReference type="Proteomes" id="UP000242313"/>
    </source>
</evidence>
<accession>A0A2A3MLF2</accession>
<dbReference type="PANTHER" id="PTHR43156">
    <property type="entry name" value="STAGE II SPORULATION PROTEIN E-RELATED"/>
    <property type="match status" value="1"/>
</dbReference>
<protein>
    <submittedName>
        <fullName evidence="4">Fused response regulator/phosphatase</fullName>
    </submittedName>
</protein>
<dbReference type="GO" id="GO:0000160">
    <property type="term" value="P:phosphorelay signal transduction system"/>
    <property type="evidence" value="ECO:0007669"/>
    <property type="project" value="InterPro"/>
</dbReference>
<dbReference type="EMBL" id="NTMR01000003">
    <property type="protein sequence ID" value="PBK05622.1"/>
    <property type="molecule type" value="Genomic_DNA"/>
</dbReference>
<reference evidence="4 5" key="1">
    <citation type="submission" date="2017-09" db="EMBL/GenBank/DDBJ databases">
        <title>Pseudomonas abyssi sp. nov. isolated from Abyssopelagic Water.</title>
        <authorList>
            <person name="Wei Y."/>
        </authorList>
    </citation>
    <scope>NUCLEOTIDE SEQUENCE [LARGE SCALE GENOMIC DNA]</scope>
    <source>
        <strain evidence="4 5">MT5</strain>
    </source>
</reference>
<evidence type="ECO:0000256" key="1">
    <source>
        <dbReference type="ARBA" id="ARBA00022801"/>
    </source>
</evidence>
<dbReference type="PROSITE" id="PS50110">
    <property type="entry name" value="RESPONSE_REGULATORY"/>
    <property type="match status" value="1"/>
</dbReference>
<dbReference type="InterPro" id="IPR001789">
    <property type="entry name" value="Sig_transdc_resp-reg_receiver"/>
</dbReference>
<dbReference type="InterPro" id="IPR052016">
    <property type="entry name" value="Bact_Sigma-Reg"/>
</dbReference>
<gene>
    <name evidence="4" type="ORF">CNQ84_03750</name>
</gene>
<keyword evidence="1" id="KW-0378">Hydrolase</keyword>
<proteinExistence type="predicted"/>
<dbReference type="SMART" id="SM00331">
    <property type="entry name" value="PP2C_SIG"/>
    <property type="match status" value="1"/>
</dbReference>
<dbReference type="Pfam" id="PF07228">
    <property type="entry name" value="SpoIIE"/>
    <property type="match status" value="1"/>
</dbReference>
<dbReference type="PANTHER" id="PTHR43156:SF2">
    <property type="entry name" value="STAGE II SPORULATION PROTEIN E"/>
    <property type="match status" value="1"/>
</dbReference>
<dbReference type="Gene3D" id="3.40.50.2300">
    <property type="match status" value="1"/>
</dbReference>
<evidence type="ECO:0000256" key="2">
    <source>
        <dbReference type="PROSITE-ProRule" id="PRU00169"/>
    </source>
</evidence>
<dbReference type="InterPro" id="IPR001932">
    <property type="entry name" value="PPM-type_phosphatase-like_dom"/>
</dbReference>
<dbReference type="GO" id="GO:0016791">
    <property type="term" value="F:phosphatase activity"/>
    <property type="evidence" value="ECO:0007669"/>
    <property type="project" value="TreeGrafter"/>
</dbReference>
<name>A0A2A3MLF2_9PSED</name>
<dbReference type="InterPro" id="IPR011006">
    <property type="entry name" value="CheY-like_superfamily"/>
</dbReference>
<dbReference type="InterPro" id="IPR036890">
    <property type="entry name" value="HATPase_C_sf"/>
</dbReference>
<keyword evidence="5" id="KW-1185">Reference proteome</keyword>
<dbReference type="Pfam" id="PF00072">
    <property type="entry name" value="Response_reg"/>
    <property type="match status" value="1"/>
</dbReference>
<dbReference type="SUPFAM" id="SSF52172">
    <property type="entry name" value="CheY-like"/>
    <property type="match status" value="1"/>
</dbReference>
<dbReference type="RefSeq" id="WP_096003569.1">
    <property type="nucleotide sequence ID" value="NZ_NTMR01000003.1"/>
</dbReference>
<dbReference type="InterPro" id="IPR036457">
    <property type="entry name" value="PPM-type-like_dom_sf"/>
</dbReference>
<comment type="caution">
    <text evidence="4">The sequence shown here is derived from an EMBL/GenBank/DDBJ whole genome shotgun (WGS) entry which is preliminary data.</text>
</comment>
<dbReference type="SUPFAM" id="SSF55874">
    <property type="entry name" value="ATPase domain of HSP90 chaperone/DNA topoisomerase II/histidine kinase"/>
    <property type="match status" value="1"/>
</dbReference>
<dbReference type="Gene3D" id="3.30.565.10">
    <property type="entry name" value="Histidine kinase-like ATPase, C-terminal domain"/>
    <property type="match status" value="1"/>
</dbReference>
<dbReference type="Gene3D" id="3.60.40.10">
    <property type="entry name" value="PPM-type phosphatase domain"/>
    <property type="match status" value="1"/>
</dbReference>
<dbReference type="SMART" id="SM00448">
    <property type="entry name" value="REC"/>
    <property type="match status" value="1"/>
</dbReference>
<dbReference type="AlphaFoldDB" id="A0A2A3MLF2"/>
<evidence type="ECO:0000313" key="4">
    <source>
        <dbReference type="EMBL" id="PBK05622.1"/>
    </source>
</evidence>
<dbReference type="Proteomes" id="UP000242313">
    <property type="component" value="Unassembled WGS sequence"/>
</dbReference>
<feature type="domain" description="Response regulatory" evidence="3">
    <location>
        <begin position="19"/>
        <end position="135"/>
    </location>
</feature>
<sequence>MRSEGALPRPVDPEAAPLLVLVADDNPTDRLILGRLVERLGHRVCLAEEGKQAVSLFVERQPDIVLLDALMPVMDGFEAARQIKQRAGEDLVPVIFLTSLTETDALVKCLEAGGDDFLTKPYNPVILQAKIRAFRRMREMHQTLQSQRDVIAGQHASLVRDQELAKIIFDRVAHSGSLSDNSLRYLQSAYAMFNGDILLAAHRPSGEMHLLLGDFTGHGLSAAIGAMPLAEVFYAMTSKGYALRDILLELNSKLATILPVGIFCCAVLIEVNPTKGLVEIWNGGLPDVMILGRQGELLERVTSTNLPLGVASRERFSPDPKVLVMHPGERLLCWTDGVIETRNGAGQLFGDAGVLRVIDAHKGEPEQVFDGLLSALSQFHGSPEDDVSLLQVVMPERDHLPAPQPQPLTAAMDAQQDWRLSYTFRAQAIRGQNPLPFILQKLLSVAGLRARAGALFTVLSELYSNALEHGLLRLDSAWKQDSDGFALYYQERSARLQALEDGWICLTIDHRPDVQGGELVLTCEDSGAGFSTVRSAADYAGRGLALVAALADELAFSEQGSRVRVVFRWQLGHTPEA</sequence>
<feature type="modified residue" description="4-aspartylphosphate" evidence="2">
    <location>
        <position position="68"/>
    </location>
</feature>
<evidence type="ECO:0000259" key="3">
    <source>
        <dbReference type="PROSITE" id="PS50110"/>
    </source>
</evidence>